<feature type="non-terminal residue" evidence="2">
    <location>
        <position position="49"/>
    </location>
</feature>
<organism evidence="2">
    <name type="scientific">uncultured Thermomicrobiales bacterium</name>
    <dbReference type="NCBI Taxonomy" id="1645740"/>
    <lineage>
        <taxon>Bacteria</taxon>
        <taxon>Pseudomonadati</taxon>
        <taxon>Thermomicrobiota</taxon>
        <taxon>Thermomicrobia</taxon>
        <taxon>Thermomicrobiales</taxon>
        <taxon>environmental samples</taxon>
    </lineage>
</organism>
<reference evidence="2" key="1">
    <citation type="submission" date="2020-02" db="EMBL/GenBank/DDBJ databases">
        <authorList>
            <person name="Meier V. D."/>
        </authorList>
    </citation>
    <scope>NUCLEOTIDE SEQUENCE</scope>
    <source>
        <strain evidence="2">AVDCRST_MAG19</strain>
    </source>
</reference>
<dbReference type="AlphaFoldDB" id="A0A6J4UC97"/>
<evidence type="ECO:0000313" key="2">
    <source>
        <dbReference type="EMBL" id="CAA9546537.1"/>
    </source>
</evidence>
<accession>A0A6J4UC97</accession>
<evidence type="ECO:0000256" key="1">
    <source>
        <dbReference type="SAM" id="MobiDB-lite"/>
    </source>
</evidence>
<gene>
    <name evidence="2" type="ORF">AVDCRST_MAG19-303</name>
</gene>
<feature type="region of interest" description="Disordered" evidence="1">
    <location>
        <begin position="1"/>
        <end position="49"/>
    </location>
</feature>
<protein>
    <submittedName>
        <fullName evidence="2">Uncharacterized protein</fullName>
    </submittedName>
</protein>
<proteinExistence type="predicted"/>
<feature type="non-terminal residue" evidence="2">
    <location>
        <position position="1"/>
    </location>
</feature>
<dbReference type="EMBL" id="CADCWL010000017">
    <property type="protein sequence ID" value="CAA9546537.1"/>
    <property type="molecule type" value="Genomic_DNA"/>
</dbReference>
<sequence>ARPQGGRSGARIRERRVPSTCPCRSPGHGGGGLRGGAPTRRACTGRRPV</sequence>
<name>A0A6J4UC97_9BACT</name>